<protein>
    <submittedName>
        <fullName evidence="1">Uncharacterized protein</fullName>
    </submittedName>
</protein>
<evidence type="ECO:0000313" key="1">
    <source>
        <dbReference type="EMBL" id="KKL62007.1"/>
    </source>
</evidence>
<sequence length="79" mass="9005">MNDKALTLPDGSVVPLMPANFNFSLKVSLDDEVMDLGLAYRMLLTYREWAAEEIERLNTALADWRAHEAHCPLAEQEKE</sequence>
<comment type="caution">
    <text evidence="1">The sequence shown here is derived from an EMBL/GenBank/DDBJ whole genome shotgun (WGS) entry which is preliminary data.</text>
</comment>
<gene>
    <name evidence="1" type="ORF">LCGC14_2189560</name>
</gene>
<proteinExistence type="predicted"/>
<name>A0A0F9GFT6_9ZZZZ</name>
<dbReference type="AlphaFoldDB" id="A0A0F9GFT6"/>
<organism evidence="1">
    <name type="scientific">marine sediment metagenome</name>
    <dbReference type="NCBI Taxonomy" id="412755"/>
    <lineage>
        <taxon>unclassified sequences</taxon>
        <taxon>metagenomes</taxon>
        <taxon>ecological metagenomes</taxon>
    </lineage>
</organism>
<reference evidence="1" key="1">
    <citation type="journal article" date="2015" name="Nature">
        <title>Complex archaea that bridge the gap between prokaryotes and eukaryotes.</title>
        <authorList>
            <person name="Spang A."/>
            <person name="Saw J.H."/>
            <person name="Jorgensen S.L."/>
            <person name="Zaremba-Niedzwiedzka K."/>
            <person name="Martijn J."/>
            <person name="Lind A.E."/>
            <person name="van Eijk R."/>
            <person name="Schleper C."/>
            <person name="Guy L."/>
            <person name="Ettema T.J."/>
        </authorList>
    </citation>
    <scope>NUCLEOTIDE SEQUENCE</scope>
</reference>
<accession>A0A0F9GFT6</accession>
<dbReference type="EMBL" id="LAZR01028630">
    <property type="protein sequence ID" value="KKL62007.1"/>
    <property type="molecule type" value="Genomic_DNA"/>
</dbReference>